<name>A0A841HR20_9GAMM</name>
<evidence type="ECO:0000313" key="1">
    <source>
        <dbReference type="EMBL" id="MBB6095801.1"/>
    </source>
</evidence>
<dbReference type="RefSeq" id="WP_184335192.1">
    <property type="nucleotide sequence ID" value="NZ_JACHHZ010000006.1"/>
</dbReference>
<sequence length="110" mass="12377">MATRDCIEARLSGLRNYPQRSQCDLHFALNFPTLAVRESDPPPETSAELLGRFSDARDFLQCALSSLTARDQGCFYSPEVACLQHGLELLGKAYNDLDFWLVRESKPPRA</sequence>
<accession>A0A841HR20</accession>
<proteinExistence type="predicted"/>
<keyword evidence="2" id="KW-1185">Reference proteome</keyword>
<dbReference type="AlphaFoldDB" id="A0A841HR20"/>
<dbReference type="Proteomes" id="UP000588068">
    <property type="component" value="Unassembled WGS sequence"/>
</dbReference>
<gene>
    <name evidence="1" type="ORF">HNQ60_004692</name>
</gene>
<protein>
    <submittedName>
        <fullName evidence="1">Uncharacterized protein</fullName>
    </submittedName>
</protein>
<dbReference type="EMBL" id="JACHHZ010000006">
    <property type="protein sequence ID" value="MBB6095801.1"/>
    <property type="molecule type" value="Genomic_DNA"/>
</dbReference>
<comment type="caution">
    <text evidence="1">The sequence shown here is derived from an EMBL/GenBank/DDBJ whole genome shotgun (WGS) entry which is preliminary data.</text>
</comment>
<evidence type="ECO:0000313" key="2">
    <source>
        <dbReference type="Proteomes" id="UP000588068"/>
    </source>
</evidence>
<reference evidence="1 2" key="1">
    <citation type="submission" date="2020-08" db="EMBL/GenBank/DDBJ databases">
        <title>Genomic Encyclopedia of Type Strains, Phase IV (KMG-IV): sequencing the most valuable type-strain genomes for metagenomic binning, comparative biology and taxonomic classification.</title>
        <authorList>
            <person name="Goeker M."/>
        </authorList>
    </citation>
    <scope>NUCLEOTIDE SEQUENCE [LARGE SCALE GENOMIC DNA]</scope>
    <source>
        <strain evidence="1 2">DSM 26723</strain>
    </source>
</reference>
<organism evidence="1 2">
    <name type="scientific">Povalibacter uvarum</name>
    <dbReference type="NCBI Taxonomy" id="732238"/>
    <lineage>
        <taxon>Bacteria</taxon>
        <taxon>Pseudomonadati</taxon>
        <taxon>Pseudomonadota</taxon>
        <taxon>Gammaproteobacteria</taxon>
        <taxon>Steroidobacterales</taxon>
        <taxon>Steroidobacteraceae</taxon>
        <taxon>Povalibacter</taxon>
    </lineage>
</organism>